<sequence>MRFSMYPQVWETTVAEIESAGHQYLPAEEGIIPDNIDFLVYNGGGKQFPELPESVRYVQTTYAGLDDLLKENKLTDKVRWANAKGLFASTVAESALGLILASYHKHKSIAMAATWSVQAEIDASTQWLYDHKTVAIIGAGGIGEELIKLLRPFQPHIIAVTNSGREVPGADESIAMDKASQVWDRADIVVLLVPLSDRTRGMVNVDVFRRMKKDALLVNVGRGGLVNTEDLVRALEEGEIGGAALDVTDPEPLPDGHPLWKMDNVLITPHTANTKERTKVLVGDLAVRNAAAFEQGAAMPNEVDVAQGY</sequence>
<keyword evidence="2" id="KW-0520">NAD</keyword>
<dbReference type="GO" id="GO:0016616">
    <property type="term" value="F:oxidoreductase activity, acting on the CH-OH group of donors, NAD or NADP as acceptor"/>
    <property type="evidence" value="ECO:0007669"/>
    <property type="project" value="UniProtKB-ARBA"/>
</dbReference>
<evidence type="ECO:0000256" key="1">
    <source>
        <dbReference type="ARBA" id="ARBA00023002"/>
    </source>
</evidence>
<dbReference type="PANTHER" id="PTHR43333">
    <property type="entry name" value="2-HACID_DH_C DOMAIN-CONTAINING PROTEIN"/>
    <property type="match status" value="1"/>
</dbReference>
<dbReference type="InterPro" id="IPR029753">
    <property type="entry name" value="D-isomer_DH_CS"/>
</dbReference>
<dbReference type="AlphaFoldDB" id="A0A7H0SQF8"/>
<accession>A0A7H0SQF8</accession>
<reference evidence="4 5" key="1">
    <citation type="submission" date="2019-12" db="EMBL/GenBank/DDBJ databases">
        <title>Corynebacterium sp. nov., isolated from feces of the Anser Albifrons in China.</title>
        <authorList>
            <person name="Liu Q."/>
        </authorList>
    </citation>
    <scope>NUCLEOTIDE SEQUENCE [LARGE SCALE GENOMIC DNA]</scope>
    <source>
        <strain evidence="4 5">4H37-19</strain>
    </source>
</reference>
<feature type="domain" description="D-isomer specific 2-hydroxyacid dehydrogenase NAD-binding" evidence="3">
    <location>
        <begin position="111"/>
        <end position="272"/>
    </location>
</feature>
<keyword evidence="1" id="KW-0560">Oxidoreductase</keyword>
<dbReference type="Proteomes" id="UP000516320">
    <property type="component" value="Chromosome"/>
</dbReference>
<dbReference type="Pfam" id="PF02826">
    <property type="entry name" value="2-Hacid_dh_C"/>
    <property type="match status" value="1"/>
</dbReference>
<protein>
    <recommendedName>
        <fullName evidence="3">D-isomer specific 2-hydroxyacid dehydrogenase NAD-binding domain-containing protein</fullName>
    </recommendedName>
</protein>
<dbReference type="PANTHER" id="PTHR43333:SF1">
    <property type="entry name" value="D-ISOMER SPECIFIC 2-HYDROXYACID DEHYDROGENASE NAD-BINDING DOMAIN-CONTAINING PROTEIN"/>
    <property type="match status" value="1"/>
</dbReference>
<dbReference type="InterPro" id="IPR036291">
    <property type="entry name" value="NAD(P)-bd_dom_sf"/>
</dbReference>
<dbReference type="GO" id="GO:0051287">
    <property type="term" value="F:NAD binding"/>
    <property type="evidence" value="ECO:0007669"/>
    <property type="project" value="InterPro"/>
</dbReference>
<dbReference type="EMBL" id="CP046884">
    <property type="protein sequence ID" value="QNQ90783.1"/>
    <property type="molecule type" value="Genomic_DNA"/>
</dbReference>
<dbReference type="SUPFAM" id="SSF51735">
    <property type="entry name" value="NAD(P)-binding Rossmann-fold domains"/>
    <property type="match status" value="1"/>
</dbReference>
<evidence type="ECO:0000256" key="2">
    <source>
        <dbReference type="ARBA" id="ARBA00023027"/>
    </source>
</evidence>
<evidence type="ECO:0000259" key="3">
    <source>
        <dbReference type="Pfam" id="PF02826"/>
    </source>
</evidence>
<gene>
    <name evidence="4" type="ORF">GP475_09105</name>
</gene>
<dbReference type="Gene3D" id="3.40.50.720">
    <property type="entry name" value="NAD(P)-binding Rossmann-like Domain"/>
    <property type="match status" value="2"/>
</dbReference>
<proteinExistence type="predicted"/>
<name>A0A7H0SQF8_9CORY</name>
<dbReference type="KEGG" id="cpoy:GP475_09105"/>
<dbReference type="CDD" id="cd12159">
    <property type="entry name" value="2-Hacid_dh_2"/>
    <property type="match status" value="1"/>
</dbReference>
<evidence type="ECO:0000313" key="4">
    <source>
        <dbReference type="EMBL" id="QNQ90783.1"/>
    </source>
</evidence>
<organism evidence="4 5">
    <name type="scientific">Corynebacterium poyangense</name>
    <dbReference type="NCBI Taxonomy" id="2684405"/>
    <lineage>
        <taxon>Bacteria</taxon>
        <taxon>Bacillati</taxon>
        <taxon>Actinomycetota</taxon>
        <taxon>Actinomycetes</taxon>
        <taxon>Mycobacteriales</taxon>
        <taxon>Corynebacteriaceae</taxon>
        <taxon>Corynebacterium</taxon>
    </lineage>
</organism>
<keyword evidence="5" id="KW-1185">Reference proteome</keyword>
<evidence type="ECO:0000313" key="5">
    <source>
        <dbReference type="Proteomes" id="UP000516320"/>
    </source>
</evidence>
<dbReference type="PROSITE" id="PS00671">
    <property type="entry name" value="D_2_HYDROXYACID_DH_3"/>
    <property type="match status" value="1"/>
</dbReference>
<dbReference type="InterPro" id="IPR006140">
    <property type="entry name" value="D-isomer_DH_NAD-bd"/>
</dbReference>
<dbReference type="RefSeq" id="WP_187974096.1">
    <property type="nucleotide sequence ID" value="NZ_CP046884.1"/>
</dbReference>